<dbReference type="SUPFAM" id="SSF56784">
    <property type="entry name" value="HAD-like"/>
    <property type="match status" value="1"/>
</dbReference>
<name>A0A839DYI0_9PSEU</name>
<sequence>MTGTLLDHHDAVLLDLDGTVYRGGRLVPGAGEAIGAAHGGAAVLRYVTNNASKPPEAIARQLTDFGLEAESAEVSTSAQAAAALLAAELPPETPVLVVGTAALESEIRAVGLAAVREHSEHPAAVVQGHSPETSWRDLAEACLAIRAGALWVASNDDATLPGESGELPGNGAMVEALTAATGRTPRVAGKPQRPLLDRAVDSAGGSRPVMVGDRLETDIAGAVRARMPSLMVLTGVSTPADLLAAAEDCRPDYVASDLAALHRAPEESAIGEHPAWKVRVQDCTLTLASATASEVAPLPALRALCSAWWSVGSGPVRVRGDDDDAREALRRLELTDTDTPRLSTDD</sequence>
<organism evidence="2 3">
    <name type="scientific">Halosaccharopolyspora lacisalsi</name>
    <dbReference type="NCBI Taxonomy" id="1000566"/>
    <lineage>
        <taxon>Bacteria</taxon>
        <taxon>Bacillati</taxon>
        <taxon>Actinomycetota</taxon>
        <taxon>Actinomycetes</taxon>
        <taxon>Pseudonocardiales</taxon>
        <taxon>Pseudonocardiaceae</taxon>
        <taxon>Halosaccharopolyspora</taxon>
    </lineage>
</organism>
<evidence type="ECO:0000259" key="1">
    <source>
        <dbReference type="Pfam" id="PF18407"/>
    </source>
</evidence>
<proteinExistence type="predicted"/>
<evidence type="ECO:0000313" key="2">
    <source>
        <dbReference type="EMBL" id="MBA8824271.1"/>
    </source>
</evidence>
<keyword evidence="3" id="KW-1185">Reference proteome</keyword>
<dbReference type="PANTHER" id="PTHR19288:SF95">
    <property type="entry name" value="D-GLYCEROL 3-PHOSPHATE PHOSPHATASE"/>
    <property type="match status" value="1"/>
</dbReference>
<dbReference type="RefSeq" id="WP_182543590.1">
    <property type="nucleotide sequence ID" value="NZ_JACGWZ010000002.1"/>
</dbReference>
<dbReference type="Gene3D" id="3.40.50.1000">
    <property type="entry name" value="HAD superfamily/HAD-like"/>
    <property type="match status" value="2"/>
</dbReference>
<feature type="domain" description="GCN5-related N-acetyltransferase-like" evidence="1">
    <location>
        <begin position="273"/>
        <end position="334"/>
    </location>
</feature>
<dbReference type="GO" id="GO:0005737">
    <property type="term" value="C:cytoplasm"/>
    <property type="evidence" value="ECO:0007669"/>
    <property type="project" value="TreeGrafter"/>
</dbReference>
<dbReference type="Pfam" id="PF18407">
    <property type="entry name" value="GNAT_like"/>
    <property type="match status" value="1"/>
</dbReference>
<dbReference type="GO" id="GO:0016791">
    <property type="term" value="F:phosphatase activity"/>
    <property type="evidence" value="ECO:0007669"/>
    <property type="project" value="TreeGrafter"/>
</dbReference>
<dbReference type="Pfam" id="PF13242">
    <property type="entry name" value="Hydrolase_like"/>
    <property type="match status" value="1"/>
</dbReference>
<dbReference type="PANTHER" id="PTHR19288">
    <property type="entry name" value="4-NITROPHENYLPHOSPHATASE-RELATED"/>
    <property type="match status" value="1"/>
</dbReference>
<protein>
    <submittedName>
        <fullName evidence="2">HAD superfamily hydrolase (TIGR01450 family)</fullName>
    </submittedName>
</protein>
<dbReference type="InterPro" id="IPR023214">
    <property type="entry name" value="HAD_sf"/>
</dbReference>
<dbReference type="EMBL" id="JACGWZ010000002">
    <property type="protein sequence ID" value="MBA8824271.1"/>
    <property type="molecule type" value="Genomic_DNA"/>
</dbReference>
<dbReference type="AlphaFoldDB" id="A0A839DYI0"/>
<dbReference type="Gene3D" id="3.30.300.290">
    <property type="match status" value="1"/>
</dbReference>
<dbReference type="InterPro" id="IPR041065">
    <property type="entry name" value="GNAT-like"/>
</dbReference>
<keyword evidence="2" id="KW-0378">Hydrolase</keyword>
<gene>
    <name evidence="2" type="ORF">FHX42_001618</name>
</gene>
<dbReference type="NCBIfam" id="TIGR01460">
    <property type="entry name" value="HAD-SF-IIA"/>
    <property type="match status" value="1"/>
</dbReference>
<accession>A0A839DYI0</accession>
<dbReference type="Proteomes" id="UP000569329">
    <property type="component" value="Unassembled WGS sequence"/>
</dbReference>
<evidence type="ECO:0000313" key="3">
    <source>
        <dbReference type="Proteomes" id="UP000569329"/>
    </source>
</evidence>
<reference evidence="2 3" key="1">
    <citation type="submission" date="2020-07" db="EMBL/GenBank/DDBJ databases">
        <title>Sequencing the genomes of 1000 actinobacteria strains.</title>
        <authorList>
            <person name="Klenk H.-P."/>
        </authorList>
    </citation>
    <scope>NUCLEOTIDE SEQUENCE [LARGE SCALE GENOMIC DNA]</scope>
    <source>
        <strain evidence="2 3">DSM 45975</strain>
    </source>
</reference>
<dbReference type="InterPro" id="IPR006357">
    <property type="entry name" value="HAD-SF_hydro_IIA"/>
</dbReference>
<dbReference type="InterPro" id="IPR036412">
    <property type="entry name" value="HAD-like_sf"/>
</dbReference>
<dbReference type="Pfam" id="PF13344">
    <property type="entry name" value="Hydrolase_6"/>
    <property type="match status" value="1"/>
</dbReference>
<comment type="caution">
    <text evidence="2">The sequence shown here is derived from an EMBL/GenBank/DDBJ whole genome shotgun (WGS) entry which is preliminary data.</text>
</comment>